<feature type="transmembrane region" description="Helical" evidence="1">
    <location>
        <begin position="106"/>
        <end position="124"/>
    </location>
</feature>
<feature type="transmembrane region" description="Helical" evidence="1">
    <location>
        <begin position="153"/>
        <end position="175"/>
    </location>
</feature>
<feature type="transmembrane region" description="Helical" evidence="1">
    <location>
        <begin position="56"/>
        <end position="74"/>
    </location>
</feature>
<dbReference type="InterPro" id="IPR007065">
    <property type="entry name" value="HPP"/>
</dbReference>
<organism evidence="3 4">
    <name type="scientific">Pseudomaricurvus hydrocarbonicus</name>
    <dbReference type="NCBI Taxonomy" id="1470433"/>
    <lineage>
        <taxon>Bacteria</taxon>
        <taxon>Pseudomonadati</taxon>
        <taxon>Pseudomonadota</taxon>
        <taxon>Gammaproteobacteria</taxon>
        <taxon>Cellvibrionales</taxon>
        <taxon>Cellvibrionaceae</taxon>
        <taxon>Pseudomaricurvus</taxon>
    </lineage>
</organism>
<dbReference type="PANTHER" id="PTHR33741">
    <property type="entry name" value="TRANSMEMBRANE PROTEIN DDB_G0269096-RELATED"/>
    <property type="match status" value="1"/>
</dbReference>
<feature type="transmembrane region" description="Helical" evidence="1">
    <location>
        <begin position="27"/>
        <end position="44"/>
    </location>
</feature>
<keyword evidence="1" id="KW-0812">Transmembrane</keyword>
<gene>
    <name evidence="3" type="ORF">G8770_08560</name>
</gene>
<protein>
    <submittedName>
        <fullName evidence="3">HPP domain-containing protein</fullName>
    </submittedName>
</protein>
<dbReference type="InterPro" id="IPR058581">
    <property type="entry name" value="TM_HPP"/>
</dbReference>
<keyword evidence="4" id="KW-1185">Reference proteome</keyword>
<evidence type="ECO:0000256" key="1">
    <source>
        <dbReference type="SAM" id="Phobius"/>
    </source>
</evidence>
<sequence length="323" mass="35787">MKHQRWYHELRKLLGIGHNTTSHREKLLAATGALLSISAVYWLTAQADSGIITDHAGILIVASMGASAVLLFAVPHGALSQPWAVFGGQFISAIIGVTCQKLLPEGYIAAGAAVGLAVGAMYYLRCIHPPGGATALSAVIGGSSVHALGYEYVLFPVMLNVTALLFIAVLFNLFFPWRRYPEHWARQYITPPISKPSDREVELTQEDFAAAMHELDSFFDITTESLTSLLELAKQHADQKIDHPEHIIAGRYYSNGKLGALWSIRQVVDAANNKEGAKDKVIYKVIEGDGDYETGICQREEFRQWARFEVRQHNGRWIKQLDD</sequence>
<evidence type="ECO:0000313" key="4">
    <source>
        <dbReference type="Proteomes" id="UP000787472"/>
    </source>
</evidence>
<evidence type="ECO:0000313" key="3">
    <source>
        <dbReference type="EMBL" id="NHO65589.1"/>
    </source>
</evidence>
<dbReference type="Pfam" id="PF04982">
    <property type="entry name" value="TM_HPP"/>
    <property type="match status" value="1"/>
</dbReference>
<keyword evidence="1" id="KW-1133">Transmembrane helix</keyword>
<dbReference type="RefSeq" id="WP_167184738.1">
    <property type="nucleotide sequence ID" value="NZ_JAAONZ010000004.1"/>
</dbReference>
<comment type="caution">
    <text evidence="3">The sequence shown here is derived from an EMBL/GenBank/DDBJ whole genome shotgun (WGS) entry which is preliminary data.</text>
</comment>
<dbReference type="Proteomes" id="UP000787472">
    <property type="component" value="Unassembled WGS sequence"/>
</dbReference>
<reference evidence="3" key="1">
    <citation type="submission" date="2020-03" db="EMBL/GenBank/DDBJ databases">
        <authorList>
            <person name="Guo F."/>
        </authorList>
    </citation>
    <scope>NUCLEOTIDE SEQUENCE</scope>
    <source>
        <strain evidence="3">JCM 30134</strain>
    </source>
</reference>
<feature type="domain" description="HPP transmembrane region" evidence="2">
    <location>
        <begin position="20"/>
        <end position="181"/>
    </location>
</feature>
<keyword evidence="1" id="KW-0472">Membrane</keyword>
<dbReference type="EMBL" id="JAAONZ010000004">
    <property type="protein sequence ID" value="NHO65589.1"/>
    <property type="molecule type" value="Genomic_DNA"/>
</dbReference>
<proteinExistence type="predicted"/>
<dbReference type="AlphaFoldDB" id="A0A9E5MJS9"/>
<name>A0A9E5MJS9_9GAMM</name>
<accession>A0A9E5MJS9</accession>
<evidence type="ECO:0000259" key="2">
    <source>
        <dbReference type="Pfam" id="PF04982"/>
    </source>
</evidence>
<dbReference type="PANTHER" id="PTHR33741:SF5">
    <property type="entry name" value="TRANSMEMBRANE PROTEIN DDB_G0269096-RELATED"/>
    <property type="match status" value="1"/>
</dbReference>